<reference evidence="1" key="2">
    <citation type="submission" date="2016-07" db="EMBL/GenBank/DDBJ databases">
        <title>Evolution of pathogenesis and genome organization in the Tremellales.</title>
        <authorList>
            <person name="Cuomo C."/>
            <person name="Litvintseva A."/>
            <person name="Heitman J."/>
            <person name="Chen Y."/>
            <person name="Sun S."/>
            <person name="Springer D."/>
            <person name="Dromer F."/>
            <person name="Young S."/>
            <person name="Zeng Q."/>
            <person name="Chapman S."/>
            <person name="Gujja S."/>
            <person name="Saif S."/>
            <person name="Birren B."/>
        </authorList>
    </citation>
    <scope>NUCLEOTIDE SEQUENCE</scope>
    <source>
        <strain evidence="1">CBS 10737</strain>
    </source>
</reference>
<protein>
    <submittedName>
        <fullName evidence="1">Uncharacterized protein</fullName>
    </submittedName>
</protein>
<proteinExistence type="predicted"/>
<dbReference type="EMBL" id="KV700116">
    <property type="protein sequence ID" value="OCF47398.1"/>
    <property type="molecule type" value="Genomic_DNA"/>
</dbReference>
<name>A0A1B9HVW0_9TREE</name>
<reference evidence="1" key="1">
    <citation type="submission" date="2013-07" db="EMBL/GenBank/DDBJ databases">
        <title>The Genome Sequence of Cryptococcus pinus CBS10737.</title>
        <authorList>
            <consortium name="The Broad Institute Genome Sequencing Platform"/>
            <person name="Cuomo C."/>
            <person name="Litvintseva A."/>
            <person name="Chen Y."/>
            <person name="Heitman J."/>
            <person name="Sun S."/>
            <person name="Springer D."/>
            <person name="Dromer F."/>
            <person name="Young S.K."/>
            <person name="Zeng Q."/>
            <person name="Gargeya S."/>
            <person name="Fitzgerald M."/>
            <person name="Abouelleil A."/>
            <person name="Alvarado L."/>
            <person name="Berlin A.M."/>
            <person name="Chapman S.B."/>
            <person name="Dewar J."/>
            <person name="Goldberg J."/>
            <person name="Griggs A."/>
            <person name="Gujja S."/>
            <person name="Hansen M."/>
            <person name="Howarth C."/>
            <person name="Imamovic A."/>
            <person name="Larimer J."/>
            <person name="McCowan C."/>
            <person name="Murphy C."/>
            <person name="Pearson M."/>
            <person name="Priest M."/>
            <person name="Roberts A."/>
            <person name="Saif S."/>
            <person name="Shea T."/>
            <person name="Sykes S."/>
            <person name="Wortman J."/>
            <person name="Nusbaum C."/>
            <person name="Birren B."/>
        </authorList>
    </citation>
    <scope>NUCLEOTIDE SEQUENCE [LARGE SCALE GENOMIC DNA]</scope>
    <source>
        <strain evidence="1">CBS 10737</strain>
    </source>
</reference>
<sequence>MVDTEFMSRLPNECFQSSIEEMEIIRNYAIECFKRLDSEIFYHLKQSFILSFYAKTLPELKKASDLCDEIQISVIDFALNSISNGNYIWFLKCLSFVREKNKCARSKERLEDKFMKVRKLIKSKKTVLENIYRSVNLKFERSNVNDISLDSYNQWEFGQISPTPWRKYGSYHSWEFDKTYSTSWRKCKTL</sequence>
<evidence type="ECO:0000313" key="1">
    <source>
        <dbReference type="EMBL" id="OCF47398.1"/>
    </source>
</evidence>
<organism evidence="1">
    <name type="scientific">Kwoniella pini CBS 10737</name>
    <dbReference type="NCBI Taxonomy" id="1296096"/>
    <lineage>
        <taxon>Eukaryota</taxon>
        <taxon>Fungi</taxon>
        <taxon>Dikarya</taxon>
        <taxon>Basidiomycota</taxon>
        <taxon>Agaricomycotina</taxon>
        <taxon>Tremellomycetes</taxon>
        <taxon>Tremellales</taxon>
        <taxon>Cryptococcaceae</taxon>
        <taxon>Kwoniella</taxon>
    </lineage>
</organism>
<accession>A0A1B9HVW0</accession>
<gene>
    <name evidence="1" type="ORF">I206_06295</name>
</gene>
<dbReference type="AlphaFoldDB" id="A0A1B9HVW0"/>